<dbReference type="EMBL" id="CABFNP030000705">
    <property type="protein sequence ID" value="CAI6081852.1"/>
    <property type="molecule type" value="Genomic_DNA"/>
</dbReference>
<evidence type="ECO:0000313" key="2">
    <source>
        <dbReference type="EMBL" id="CAI6081852.1"/>
    </source>
</evidence>
<organism evidence="2 3">
    <name type="scientific">Clonostachys chloroleuca</name>
    <dbReference type="NCBI Taxonomy" id="1926264"/>
    <lineage>
        <taxon>Eukaryota</taxon>
        <taxon>Fungi</taxon>
        <taxon>Dikarya</taxon>
        <taxon>Ascomycota</taxon>
        <taxon>Pezizomycotina</taxon>
        <taxon>Sordariomycetes</taxon>
        <taxon>Hypocreomycetidae</taxon>
        <taxon>Hypocreales</taxon>
        <taxon>Bionectriaceae</taxon>
        <taxon>Clonostachys</taxon>
    </lineage>
</organism>
<dbReference type="Proteomes" id="UP001160390">
    <property type="component" value="Unassembled WGS sequence"/>
</dbReference>
<comment type="caution">
    <text evidence="2">The sequence shown here is derived from an EMBL/GenBank/DDBJ whole genome shotgun (WGS) entry which is preliminary data.</text>
</comment>
<evidence type="ECO:0000313" key="3">
    <source>
        <dbReference type="Proteomes" id="UP001160390"/>
    </source>
</evidence>
<feature type="compositionally biased region" description="Basic and acidic residues" evidence="1">
    <location>
        <begin position="8"/>
        <end position="33"/>
    </location>
</feature>
<evidence type="ECO:0000256" key="1">
    <source>
        <dbReference type="SAM" id="MobiDB-lite"/>
    </source>
</evidence>
<dbReference type="AlphaFoldDB" id="A0AA35LW65"/>
<reference evidence="2" key="1">
    <citation type="submission" date="2023-01" db="EMBL/GenBank/DDBJ databases">
        <authorList>
            <person name="Piombo E."/>
        </authorList>
    </citation>
    <scope>NUCLEOTIDE SEQUENCE</scope>
</reference>
<keyword evidence="3" id="KW-1185">Reference proteome</keyword>
<accession>A0AA35LW65</accession>
<feature type="region of interest" description="Disordered" evidence="1">
    <location>
        <begin position="1"/>
        <end position="33"/>
    </location>
</feature>
<name>A0AA35LW65_9HYPO</name>
<proteinExistence type="predicted"/>
<gene>
    <name evidence="2" type="ORF">CCHLO57077_00004205</name>
</gene>
<protein>
    <submittedName>
        <fullName evidence="2">Uncharacterized protein</fullName>
    </submittedName>
</protein>
<sequence>MFPLQSNDADKDAPDLTRGSDQEVKVEGPREVDSKVEDLGFESSFIVIQCTMQEANATSKSISPVC</sequence>